<feature type="chain" id="PRO_5041131484" description="Major fimbrial subunit protein N-terminal domain-containing protein" evidence="1">
    <location>
        <begin position="21"/>
        <end position="403"/>
    </location>
</feature>
<gene>
    <name evidence="2" type="ORF">GKE01_17190</name>
</gene>
<accession>A0A6G1ZGY0</accession>
<dbReference type="RefSeq" id="WP_010801864.1">
    <property type="nucleotide sequence ID" value="NZ_CAJSYT010000019.1"/>
</dbReference>
<sequence>MKIKNLFIALFAASTLFACSEDDESPVPDNKGTKSISVSLAGLSGVKTKSTEAGSFLTADTMNVNSILINLADGSGTVVKSETITKDATTDSNWDKLVSPDKGFKFVNVPQSVSKVYVYGNPGSAVTDNKINTTLAQQQGSEVLYFGFDDDLTPIVSEPVDPDPTTGQTYTANVSIKPVVARLQITNIKVKDSGSFEFTRVISGSSHKATVSWTGFNPKLKGIYLNNFYTVYQDPASATELYDNTTSVNNIKEGQWLFNNSSIDASAYASYSKYTGGSYEDLPLTLPANKSYAFNIFPGDQLPKIHLDLADLNIAGLSSTDVNVFNPTLINTVRFANIVKYFKDTNTEMTATDFKAGTIYNMEVELIPMLDNDLQNIQFNVLVKVTIEPWAVESITPGFDLDQ</sequence>
<comment type="caution">
    <text evidence="2">The sequence shown here is derived from an EMBL/GenBank/DDBJ whole genome shotgun (WGS) entry which is preliminary data.</text>
</comment>
<proteinExistence type="predicted"/>
<evidence type="ECO:0008006" key="3">
    <source>
        <dbReference type="Google" id="ProtNLM"/>
    </source>
</evidence>
<name>A0A6G1ZGY0_9BACT</name>
<keyword evidence="1" id="KW-0732">Signal</keyword>
<dbReference type="EMBL" id="WKLP01000027">
    <property type="protein sequence ID" value="MRY13187.1"/>
    <property type="molecule type" value="Genomic_DNA"/>
</dbReference>
<reference evidence="2" key="1">
    <citation type="journal article" date="2019" name="Nat. Med.">
        <title>A library of human gut bacterial isolates paired with longitudinal multiomics data enables mechanistic microbiome research.</title>
        <authorList>
            <person name="Poyet M."/>
            <person name="Groussin M."/>
            <person name="Gibbons S.M."/>
            <person name="Avila-Pacheco J."/>
            <person name="Jiang X."/>
            <person name="Kearney S.M."/>
            <person name="Perrotta A.R."/>
            <person name="Berdy B."/>
            <person name="Zhao S."/>
            <person name="Lieberman T.D."/>
            <person name="Swanson P.K."/>
            <person name="Smith M."/>
            <person name="Roesemann S."/>
            <person name="Alexander J.E."/>
            <person name="Rich S.A."/>
            <person name="Livny J."/>
            <person name="Vlamakis H."/>
            <person name="Clish C."/>
            <person name="Bullock K."/>
            <person name="Deik A."/>
            <person name="Scott J."/>
            <person name="Pierce K.A."/>
            <person name="Xavier R.J."/>
            <person name="Alm E.J."/>
        </authorList>
    </citation>
    <scope>NUCLEOTIDE SEQUENCE</scope>
    <source>
        <strain evidence="2">BIOML-A4</strain>
    </source>
</reference>
<evidence type="ECO:0000256" key="1">
    <source>
        <dbReference type="SAM" id="SignalP"/>
    </source>
</evidence>
<protein>
    <recommendedName>
        <fullName evidence="3">Major fimbrial subunit protein N-terminal domain-containing protein</fullName>
    </recommendedName>
</protein>
<evidence type="ECO:0000313" key="2">
    <source>
        <dbReference type="EMBL" id="MRY13187.1"/>
    </source>
</evidence>
<dbReference type="AlphaFoldDB" id="A0A6G1ZGY0"/>
<organism evidence="2">
    <name type="scientific">Parabacteroides goldsteinii</name>
    <dbReference type="NCBI Taxonomy" id="328812"/>
    <lineage>
        <taxon>Bacteria</taxon>
        <taxon>Pseudomonadati</taxon>
        <taxon>Bacteroidota</taxon>
        <taxon>Bacteroidia</taxon>
        <taxon>Bacteroidales</taxon>
        <taxon>Tannerellaceae</taxon>
        <taxon>Parabacteroides</taxon>
    </lineage>
</organism>
<feature type="signal peptide" evidence="1">
    <location>
        <begin position="1"/>
        <end position="20"/>
    </location>
</feature>
<dbReference type="PROSITE" id="PS51257">
    <property type="entry name" value="PROKAR_LIPOPROTEIN"/>
    <property type="match status" value="1"/>
</dbReference>